<comment type="caution">
    <text evidence="1">The sequence shown here is derived from an EMBL/GenBank/DDBJ whole genome shotgun (WGS) entry which is preliminary data.</text>
</comment>
<evidence type="ECO:0000313" key="2">
    <source>
        <dbReference type="Proteomes" id="UP000005512"/>
    </source>
</evidence>
<accession>D1P2B7</accession>
<evidence type="ECO:0000313" key="1">
    <source>
        <dbReference type="EMBL" id="EFB72272.1"/>
    </source>
</evidence>
<dbReference type="HOGENOM" id="CLU_3220681_0_0_6"/>
<dbReference type="Proteomes" id="UP000005512">
    <property type="component" value="Unassembled WGS sequence"/>
</dbReference>
<protein>
    <submittedName>
        <fullName evidence="1">Uncharacterized protein</fullName>
    </submittedName>
</protein>
<reference evidence="1" key="1">
    <citation type="submission" date="2009-12" db="EMBL/GenBank/DDBJ databases">
        <authorList>
            <person name="Weinstock G."/>
            <person name="Sodergren E."/>
            <person name="Clifton S."/>
            <person name="Fulton L."/>
            <person name="Fulton B."/>
            <person name="Courtney L."/>
            <person name="Fronick C."/>
            <person name="Harrison M."/>
            <person name="Strong C."/>
            <person name="Farmer C."/>
            <person name="Delahaunty K."/>
            <person name="Markovic C."/>
            <person name="Hall O."/>
            <person name="Minx P."/>
            <person name="Tomlinson C."/>
            <person name="Mitreva M."/>
            <person name="Nelson J."/>
            <person name="Hou S."/>
            <person name="Wollam A."/>
            <person name="Pepin K.H."/>
            <person name="Johnson M."/>
            <person name="Bhonagiri V."/>
            <person name="Nash W.E."/>
            <person name="Warren W."/>
            <person name="Chinwalla A."/>
            <person name="Mardis E.R."/>
            <person name="Wilson R.K."/>
        </authorList>
    </citation>
    <scope>NUCLEOTIDE SEQUENCE [LARGE SCALE GENOMIC DNA]</scope>
    <source>
        <strain evidence="1">DSM 4541</strain>
    </source>
</reference>
<keyword evidence="2" id="KW-1185">Reference proteome</keyword>
<dbReference type="AlphaFoldDB" id="D1P2B7"/>
<proteinExistence type="predicted"/>
<sequence>MLAKFKPTFYLTLYPVKNIFIRKNHKNKFRGFEYKQIRKTLSNK</sequence>
<gene>
    <name evidence="1" type="ORF">PROVRUST_06341</name>
</gene>
<dbReference type="EMBL" id="ABXV02000023">
    <property type="protein sequence ID" value="EFB72272.1"/>
    <property type="molecule type" value="Genomic_DNA"/>
</dbReference>
<organism evidence="1 2">
    <name type="scientific">Providencia rustigianii DSM 4541</name>
    <dbReference type="NCBI Taxonomy" id="500637"/>
    <lineage>
        <taxon>Bacteria</taxon>
        <taxon>Pseudomonadati</taxon>
        <taxon>Pseudomonadota</taxon>
        <taxon>Gammaproteobacteria</taxon>
        <taxon>Enterobacterales</taxon>
        <taxon>Morganellaceae</taxon>
        <taxon>Providencia</taxon>
    </lineage>
</organism>
<name>D1P2B7_9GAMM</name>